<proteinExistence type="predicted"/>
<dbReference type="Gene3D" id="1.20.1720.10">
    <property type="entry name" value="Multidrug resistance protein D"/>
    <property type="match status" value="1"/>
</dbReference>
<evidence type="ECO:0000313" key="10">
    <source>
        <dbReference type="EMBL" id="TDV34223.1"/>
    </source>
</evidence>
<comment type="subcellular location">
    <subcellularLocation>
        <location evidence="1">Cell membrane</location>
        <topology evidence="1">Multi-pass membrane protein</topology>
    </subcellularLocation>
</comment>
<accession>A0A4R7UNA3</accession>
<dbReference type="RefSeq" id="WP_243867564.1">
    <property type="nucleotide sequence ID" value="NZ_SOCP01000041.1"/>
</dbReference>
<evidence type="ECO:0000256" key="8">
    <source>
        <dbReference type="SAM" id="Phobius"/>
    </source>
</evidence>
<keyword evidence="11" id="KW-1185">Reference proteome</keyword>
<keyword evidence="4 8" id="KW-0812">Transmembrane</keyword>
<evidence type="ECO:0000256" key="1">
    <source>
        <dbReference type="ARBA" id="ARBA00004651"/>
    </source>
</evidence>
<dbReference type="Proteomes" id="UP000294927">
    <property type="component" value="Unassembled WGS sequence"/>
</dbReference>
<reference evidence="10 11" key="1">
    <citation type="submission" date="2019-03" db="EMBL/GenBank/DDBJ databases">
        <title>Genomic Encyclopedia of Archaeal and Bacterial Type Strains, Phase II (KMG-II): from individual species to whole genera.</title>
        <authorList>
            <person name="Goeker M."/>
        </authorList>
    </citation>
    <scope>NUCLEOTIDE SEQUENCE [LARGE SCALE GENOMIC DNA]</scope>
    <source>
        <strain evidence="10 11">DSM 45499</strain>
    </source>
</reference>
<feature type="transmembrane region" description="Helical" evidence="8">
    <location>
        <begin position="230"/>
        <end position="249"/>
    </location>
</feature>
<keyword evidence="5 8" id="KW-1133">Transmembrane helix</keyword>
<evidence type="ECO:0000256" key="2">
    <source>
        <dbReference type="ARBA" id="ARBA00022448"/>
    </source>
</evidence>
<name>A0A4R7UNA3_9PSEU</name>
<comment type="caution">
    <text evidence="10">The sequence shown here is derived from an EMBL/GenBank/DDBJ whole genome shotgun (WGS) entry which is preliminary data.</text>
</comment>
<keyword evidence="6 8" id="KW-0472">Membrane</keyword>
<keyword evidence="3" id="KW-1003">Cell membrane</keyword>
<feature type="transmembrane region" description="Helical" evidence="8">
    <location>
        <begin position="333"/>
        <end position="352"/>
    </location>
</feature>
<evidence type="ECO:0000256" key="4">
    <source>
        <dbReference type="ARBA" id="ARBA00022692"/>
    </source>
</evidence>
<dbReference type="GO" id="GO:0022857">
    <property type="term" value="F:transmembrane transporter activity"/>
    <property type="evidence" value="ECO:0007669"/>
    <property type="project" value="InterPro"/>
</dbReference>
<protein>
    <submittedName>
        <fullName evidence="10">EmrB/QacA subfamily drug resistance transporter</fullName>
    </submittedName>
</protein>
<dbReference type="InterPro" id="IPR005829">
    <property type="entry name" value="Sugar_transporter_CS"/>
</dbReference>
<feature type="transmembrane region" description="Helical" evidence="8">
    <location>
        <begin position="49"/>
        <end position="67"/>
    </location>
</feature>
<gene>
    <name evidence="10" type="ORF">CLV71_1415</name>
</gene>
<dbReference type="EMBL" id="SOCP01000041">
    <property type="protein sequence ID" value="TDV34223.1"/>
    <property type="molecule type" value="Genomic_DNA"/>
</dbReference>
<feature type="transmembrane region" description="Helical" evidence="8">
    <location>
        <begin position="297"/>
        <end position="321"/>
    </location>
</feature>
<dbReference type="AlphaFoldDB" id="A0A4R7UNA3"/>
<feature type="compositionally biased region" description="Polar residues" evidence="7">
    <location>
        <begin position="479"/>
        <end position="489"/>
    </location>
</feature>
<evidence type="ECO:0000256" key="7">
    <source>
        <dbReference type="SAM" id="MobiDB-lite"/>
    </source>
</evidence>
<dbReference type="GO" id="GO:0005886">
    <property type="term" value="C:plasma membrane"/>
    <property type="evidence" value="ECO:0007669"/>
    <property type="project" value="UniProtKB-SubCell"/>
</dbReference>
<keyword evidence="2" id="KW-0813">Transport</keyword>
<sequence length="489" mass="49757">MNETPVRGKWRGLSVLALAQLMITLDGTIVTIALPSTQTALGMSDVDRAWVITAYALTLGSGLLLGGRVADRYGRRRTLVIGLIGFAIASGLGGAAAGGGMLIAARAAQGVFAAILSPSTLSLLVTVYTGVCDRARALGVFSAVTGGGAGAGLLLGGVLTEYLDWRWCLYVNVPIALCAVLGALRYLPDPPGHRETAIDLPGAVLACAGFAALTYAFAEGTPKGWGSWEVLVIAAAAVGLLAAFVILQARSRNPLLPLRIVTERNRAGSFLALGLTTFATFGISLFATFQLQDIMHYSPLMTGVAILPMVATVFIASSQVASRLMPRLSPRALLVPGIVLTGAAMLVLTRLTPTTSYAAGLLPAQILLGLGMALITAPATGGVMSSVHPRDTGLVSAVMGTSRQLGGAIGAALANAVATAATSAYLVSSHDSVAARVHGYAVASAWGAGIVILGALVVAVLANAGPPRAGSVVEPRSPAQDTTAVDRTT</sequence>
<organism evidence="10 11">
    <name type="scientific">Actinophytocola oryzae</name>
    <dbReference type="NCBI Taxonomy" id="502181"/>
    <lineage>
        <taxon>Bacteria</taxon>
        <taxon>Bacillati</taxon>
        <taxon>Actinomycetota</taxon>
        <taxon>Actinomycetes</taxon>
        <taxon>Pseudonocardiales</taxon>
        <taxon>Pseudonocardiaceae</taxon>
    </lineage>
</organism>
<dbReference type="InterPro" id="IPR020846">
    <property type="entry name" value="MFS_dom"/>
</dbReference>
<feature type="transmembrane region" description="Helical" evidence="8">
    <location>
        <begin position="364"/>
        <end position="384"/>
    </location>
</feature>
<evidence type="ECO:0000256" key="6">
    <source>
        <dbReference type="ARBA" id="ARBA00023136"/>
    </source>
</evidence>
<feature type="transmembrane region" description="Helical" evidence="8">
    <location>
        <begin position="200"/>
        <end position="218"/>
    </location>
</feature>
<feature type="domain" description="Major facilitator superfamily (MFS) profile" evidence="9">
    <location>
        <begin position="12"/>
        <end position="466"/>
    </location>
</feature>
<feature type="transmembrane region" description="Helical" evidence="8">
    <location>
        <begin position="111"/>
        <end position="131"/>
    </location>
</feature>
<dbReference type="Gene3D" id="1.20.1250.20">
    <property type="entry name" value="MFS general substrate transporter like domains"/>
    <property type="match status" value="1"/>
</dbReference>
<dbReference type="PROSITE" id="PS50850">
    <property type="entry name" value="MFS"/>
    <property type="match status" value="1"/>
</dbReference>
<feature type="transmembrane region" description="Helical" evidence="8">
    <location>
        <begin position="12"/>
        <end position="34"/>
    </location>
</feature>
<dbReference type="InterPro" id="IPR011701">
    <property type="entry name" value="MFS"/>
</dbReference>
<evidence type="ECO:0000313" key="11">
    <source>
        <dbReference type="Proteomes" id="UP000294927"/>
    </source>
</evidence>
<feature type="region of interest" description="Disordered" evidence="7">
    <location>
        <begin position="467"/>
        <end position="489"/>
    </location>
</feature>
<feature type="transmembrane region" description="Helical" evidence="8">
    <location>
        <begin position="405"/>
        <end position="427"/>
    </location>
</feature>
<feature type="transmembrane region" description="Helical" evidence="8">
    <location>
        <begin position="270"/>
        <end position="291"/>
    </location>
</feature>
<evidence type="ECO:0000256" key="5">
    <source>
        <dbReference type="ARBA" id="ARBA00022989"/>
    </source>
</evidence>
<feature type="transmembrane region" description="Helical" evidence="8">
    <location>
        <begin position="138"/>
        <end position="163"/>
    </location>
</feature>
<dbReference type="PANTHER" id="PTHR42718:SF46">
    <property type="entry name" value="BLR6921 PROTEIN"/>
    <property type="match status" value="1"/>
</dbReference>
<dbReference type="SUPFAM" id="SSF103473">
    <property type="entry name" value="MFS general substrate transporter"/>
    <property type="match status" value="1"/>
</dbReference>
<dbReference type="PROSITE" id="PS00216">
    <property type="entry name" value="SUGAR_TRANSPORT_1"/>
    <property type="match status" value="1"/>
</dbReference>
<feature type="transmembrane region" description="Helical" evidence="8">
    <location>
        <begin position="169"/>
        <end position="188"/>
    </location>
</feature>
<evidence type="ECO:0000256" key="3">
    <source>
        <dbReference type="ARBA" id="ARBA00022475"/>
    </source>
</evidence>
<dbReference type="PANTHER" id="PTHR42718">
    <property type="entry name" value="MAJOR FACILITATOR SUPERFAMILY MULTIDRUG TRANSPORTER MFSC"/>
    <property type="match status" value="1"/>
</dbReference>
<dbReference type="Pfam" id="PF07690">
    <property type="entry name" value="MFS_1"/>
    <property type="match status" value="1"/>
</dbReference>
<feature type="transmembrane region" description="Helical" evidence="8">
    <location>
        <begin position="439"/>
        <end position="462"/>
    </location>
</feature>
<dbReference type="CDD" id="cd17321">
    <property type="entry name" value="MFS_MMR_MDR_like"/>
    <property type="match status" value="1"/>
</dbReference>
<evidence type="ECO:0000259" key="9">
    <source>
        <dbReference type="PROSITE" id="PS50850"/>
    </source>
</evidence>
<feature type="transmembrane region" description="Helical" evidence="8">
    <location>
        <begin position="79"/>
        <end position="105"/>
    </location>
</feature>
<dbReference type="InterPro" id="IPR036259">
    <property type="entry name" value="MFS_trans_sf"/>
</dbReference>